<proteinExistence type="inferred from homology"/>
<comment type="pathway">
    <text evidence="7">Isoprenoid biosynthesis; isopentenyl diphosphate biosynthesis via DXP pathway; isopentenyl diphosphate from 1-deoxy-D-xylulose 5-phosphate: step 5/6.</text>
</comment>
<evidence type="ECO:0000259" key="8">
    <source>
        <dbReference type="Pfam" id="PF04551"/>
    </source>
</evidence>
<reference evidence="10 11" key="2">
    <citation type="submission" date="2021-05" db="EMBL/GenBank/DDBJ databases">
        <title>Ecology and evolution of chlamydial symbionts of arthropods.</title>
        <authorList>
            <person name="Halter T."/>
            <person name="Sixt B.S."/>
            <person name="Toenshoff E.R."/>
            <person name="Koestlbacher S."/>
            <person name="Schulz F."/>
            <person name="Kostanjsek R."/>
            <person name="Collingro A."/>
            <person name="Hendrickx F."/>
            <person name="Horn M."/>
        </authorList>
    </citation>
    <scope>NUCLEOTIDE SEQUENCE [LARGE SCALE GENOMIC DNA]</scope>
    <source>
        <strain evidence="10 11">15C</strain>
    </source>
</reference>
<feature type="domain" description="IspG TIM-barrel" evidence="8">
    <location>
        <begin position="16"/>
        <end position="285"/>
    </location>
</feature>
<reference evidence="10 11" key="1">
    <citation type="submission" date="2020-01" db="EMBL/GenBank/DDBJ databases">
        <authorList>
            <person name="Sixt B."/>
            <person name="Schulz F."/>
            <person name="Kostanjsek R."/>
            <person name="Koestlbacher S."/>
            <person name="Collingro A."/>
            <person name="Toenshoff E."/>
            <person name="Horn M."/>
        </authorList>
    </citation>
    <scope>NUCLEOTIDE SEQUENCE [LARGE SCALE GENOMIC DNA]</scope>
    <source>
        <strain evidence="10 11">15C</strain>
    </source>
</reference>
<evidence type="ECO:0000256" key="6">
    <source>
        <dbReference type="ARBA" id="ARBA00023229"/>
    </source>
</evidence>
<keyword evidence="11" id="KW-1185">Reference proteome</keyword>
<name>A0ABX8Z4K3_9BACT</name>
<evidence type="ECO:0000256" key="4">
    <source>
        <dbReference type="ARBA" id="ARBA00023004"/>
    </source>
</evidence>
<dbReference type="SUPFAM" id="SSF56014">
    <property type="entry name" value="Nitrite and sulphite reductase 4Fe-4S domain-like"/>
    <property type="match status" value="1"/>
</dbReference>
<dbReference type="Gene3D" id="3.30.413.10">
    <property type="entry name" value="Sulfite Reductase Hemoprotein, domain 1"/>
    <property type="match status" value="1"/>
</dbReference>
<comment type="cofactor">
    <cofactor evidence="7">
        <name>[4Fe-4S] cluster</name>
        <dbReference type="ChEBI" id="CHEBI:49883"/>
    </cofactor>
    <text evidence="7">Binds 1 [4Fe-4S] cluster.</text>
</comment>
<evidence type="ECO:0000256" key="5">
    <source>
        <dbReference type="ARBA" id="ARBA00023014"/>
    </source>
</evidence>
<evidence type="ECO:0000256" key="7">
    <source>
        <dbReference type="HAMAP-Rule" id="MF_00159"/>
    </source>
</evidence>
<keyword evidence="5 7" id="KW-0411">Iron-sulfur</keyword>
<dbReference type="PIRSF" id="PIRSF037336">
    <property type="entry name" value="IspG_like"/>
    <property type="match status" value="1"/>
</dbReference>
<dbReference type="RefSeq" id="WP_194845282.1">
    <property type="nucleotide sequence ID" value="NZ_CP075585.1"/>
</dbReference>
<evidence type="ECO:0000313" key="11">
    <source>
        <dbReference type="Proteomes" id="UP000822862"/>
    </source>
</evidence>
<evidence type="ECO:0000256" key="3">
    <source>
        <dbReference type="ARBA" id="ARBA00023002"/>
    </source>
</evidence>
<dbReference type="Pfam" id="PF04551">
    <property type="entry name" value="GcpE"/>
    <property type="match status" value="1"/>
</dbReference>
<dbReference type="Gene3D" id="3.20.20.20">
    <property type="entry name" value="Dihydropteroate synthase-like"/>
    <property type="match status" value="1"/>
</dbReference>
<gene>
    <name evidence="7" type="primary">ispG</name>
    <name evidence="10" type="ORF">RHAB15C_0001123</name>
</gene>
<dbReference type="InterPro" id="IPR058579">
    <property type="entry name" value="IspG_C"/>
</dbReference>
<dbReference type="PANTHER" id="PTHR30454">
    <property type="entry name" value="4-HYDROXY-3-METHYLBUT-2-EN-1-YL DIPHOSPHATE SYNTHASE"/>
    <property type="match status" value="1"/>
</dbReference>
<organism evidence="10 11">
    <name type="scientific">Candidatus Rhabdochlamydia porcellionis</name>
    <dbReference type="NCBI Taxonomy" id="225148"/>
    <lineage>
        <taxon>Bacteria</taxon>
        <taxon>Pseudomonadati</taxon>
        <taxon>Chlamydiota</taxon>
        <taxon>Chlamydiia</taxon>
        <taxon>Parachlamydiales</taxon>
        <taxon>Candidatus Rhabdochlamydiaceae</taxon>
        <taxon>Candidatus Rhabdochlamydia</taxon>
    </lineage>
</organism>
<accession>A0ABX8Z4K3</accession>
<dbReference type="InterPro" id="IPR058578">
    <property type="entry name" value="IspG_TIM"/>
</dbReference>
<feature type="binding site" evidence="7">
    <location>
        <position position="549"/>
    </location>
    <ligand>
        <name>[4Fe-4S] cluster</name>
        <dbReference type="ChEBI" id="CHEBI:49883"/>
    </ligand>
</feature>
<dbReference type="EMBL" id="CP075585">
    <property type="protein sequence ID" value="QZA59238.1"/>
    <property type="molecule type" value="Genomic_DNA"/>
</dbReference>
<feature type="binding site" evidence="7">
    <location>
        <position position="580"/>
    </location>
    <ligand>
        <name>[4Fe-4S] cluster</name>
        <dbReference type="ChEBI" id="CHEBI:49883"/>
    </ligand>
</feature>
<sequence>MIKYCESTCKTKRRKTREVMIGKVGVGGNNPIRIQSMTTSNTRDIEATINQIIRLADAGCEIARVTVQGMKEANACEEIKNGLLQRGYTIPIVADIHFFPPAAMRVVDFVDKVRVNPGNYVDRRASFKTIEYDDASYAKEIEKIEEKFTPLVEKCKSLKRAMRIGTNHGSLSDRIMNRYGDTPQGMVESALEFARVCRKNDYHDFMFSMKSSNPQVMILAYRLLVAEMMALGWDYPLHLGVTEAGEGEDGRVKSAMGIGSLLLDGIGETIRVSLTEEPWYEIDPCQRLIALAAEYEKKQGIPPFEETYRNLEKIERRLINLPRNISLHKDGTVLISVNKSDVEDCGFYKKLGCDVQLSFPKLKRASSDCIVLDRDVDFNTPALKNLQEMGMSVFSYNPIEGGVKLISLSEVKKNSPNFDKLALMPSSLAVIIKDEFSIEWENLLEMQPELIVLAPEDNRLHYCRQFFNWLQMQKLQTPVILHFNYSCTQEDLIIQSSTELGALLCDGLGDGIWLKGPYEIGFLRNLSFIILQSARMRTFKTNFISCPSCGRTLFDLQDVSKRIRARTSHLPGVKIAIMGCIVNGPGEMVDADFGYVGSKPGKIDLYLGKTCVEKDIDFANADDRLIELIKKQGRWVDPEITQETTWVL</sequence>
<evidence type="ECO:0000313" key="10">
    <source>
        <dbReference type="EMBL" id="QZA59238.1"/>
    </source>
</evidence>
<keyword evidence="3 7" id="KW-0560">Oxidoreductase</keyword>
<dbReference type="PANTHER" id="PTHR30454:SF0">
    <property type="entry name" value="4-HYDROXY-3-METHYLBUT-2-EN-1-YL DIPHOSPHATE SYNTHASE (FERREDOXIN), CHLOROPLASTIC"/>
    <property type="match status" value="1"/>
</dbReference>
<dbReference type="InterPro" id="IPR045854">
    <property type="entry name" value="NO2/SO3_Rdtase_4Fe4S_sf"/>
</dbReference>
<dbReference type="GO" id="GO:0141197">
    <property type="term" value="F:4-hydroxy-3-methylbut-2-enyl-diphosphate synthase activity (flavodoxin)"/>
    <property type="evidence" value="ECO:0007669"/>
    <property type="project" value="UniProtKB-EC"/>
</dbReference>
<feature type="binding site" evidence="7">
    <location>
        <position position="587"/>
    </location>
    <ligand>
        <name>[4Fe-4S] cluster</name>
        <dbReference type="ChEBI" id="CHEBI:49883"/>
    </ligand>
</feature>
<comment type="catalytic activity">
    <reaction evidence="7">
        <text>(2E)-4-hydroxy-3-methylbut-2-enyl diphosphate + oxidized [flavodoxin] + H2O + 2 H(+) = 2-C-methyl-D-erythritol 2,4-cyclic diphosphate + reduced [flavodoxin]</text>
        <dbReference type="Rhea" id="RHEA:43604"/>
        <dbReference type="Rhea" id="RHEA-COMP:10622"/>
        <dbReference type="Rhea" id="RHEA-COMP:10623"/>
        <dbReference type="ChEBI" id="CHEBI:15377"/>
        <dbReference type="ChEBI" id="CHEBI:15378"/>
        <dbReference type="ChEBI" id="CHEBI:57618"/>
        <dbReference type="ChEBI" id="CHEBI:58210"/>
        <dbReference type="ChEBI" id="CHEBI:58483"/>
        <dbReference type="ChEBI" id="CHEBI:128753"/>
        <dbReference type="EC" id="1.17.7.3"/>
    </reaction>
</comment>
<dbReference type="InterPro" id="IPR017178">
    <property type="entry name" value="IspG_atypical"/>
</dbReference>
<dbReference type="EC" id="1.17.7.3" evidence="7"/>
<evidence type="ECO:0000259" key="9">
    <source>
        <dbReference type="Pfam" id="PF26540"/>
    </source>
</evidence>
<dbReference type="InterPro" id="IPR011005">
    <property type="entry name" value="Dihydropteroate_synth-like_sf"/>
</dbReference>
<protein>
    <recommendedName>
        <fullName evidence="7">4-hydroxy-3-methylbut-2-en-1-yl diphosphate synthase (flavodoxin)</fullName>
        <ecNumber evidence="7">1.17.7.3</ecNumber>
    </recommendedName>
    <alternativeName>
        <fullName evidence="7">1-hydroxy-2-methyl-2-(E)-butenyl 4-diphosphate synthase</fullName>
    </alternativeName>
</protein>
<comment type="function">
    <text evidence="7">Converts 2C-methyl-D-erythritol 2,4-cyclodiphosphate (ME-2,4cPP) into 1-hydroxy-2-methyl-2-(E)-butenyl 4-diphosphate.</text>
</comment>
<dbReference type="InterPro" id="IPR004588">
    <property type="entry name" value="IspG_bac-typ"/>
</dbReference>
<feature type="binding site" evidence="7">
    <location>
        <position position="546"/>
    </location>
    <ligand>
        <name>[4Fe-4S] cluster</name>
        <dbReference type="ChEBI" id="CHEBI:49883"/>
    </ligand>
</feature>
<evidence type="ECO:0000256" key="1">
    <source>
        <dbReference type="ARBA" id="ARBA00022485"/>
    </source>
</evidence>
<feature type="domain" description="IspG C-terminal" evidence="9">
    <location>
        <begin position="542"/>
        <end position="630"/>
    </location>
</feature>
<dbReference type="NCBIfam" id="TIGR00612">
    <property type="entry name" value="ispG_gcpE"/>
    <property type="match status" value="1"/>
</dbReference>
<evidence type="ECO:0000256" key="2">
    <source>
        <dbReference type="ARBA" id="ARBA00022723"/>
    </source>
</evidence>
<keyword evidence="6 7" id="KW-0414">Isoprene biosynthesis</keyword>
<keyword evidence="4 7" id="KW-0408">Iron</keyword>
<keyword evidence="2 7" id="KW-0479">Metal-binding</keyword>
<dbReference type="Proteomes" id="UP000822862">
    <property type="component" value="Chromosome"/>
</dbReference>
<dbReference type="Pfam" id="PF26540">
    <property type="entry name" value="GcpE_C"/>
    <property type="match status" value="1"/>
</dbReference>
<keyword evidence="1 7" id="KW-0004">4Fe-4S</keyword>
<comment type="similarity">
    <text evidence="7">Belongs to the IspG family.</text>
</comment>
<dbReference type="HAMAP" id="MF_00159">
    <property type="entry name" value="IspG"/>
    <property type="match status" value="1"/>
</dbReference>